<dbReference type="PANTHER" id="PTHR47505">
    <property type="entry name" value="DNA UTILIZATION PROTEIN YHGH"/>
    <property type="match status" value="1"/>
</dbReference>
<keyword evidence="3" id="KW-1185">Reference proteome</keyword>
<dbReference type="PANTHER" id="PTHR47505:SF1">
    <property type="entry name" value="DNA UTILIZATION PROTEIN YHGH"/>
    <property type="match status" value="1"/>
</dbReference>
<dbReference type="Gene3D" id="3.40.50.2020">
    <property type="match status" value="1"/>
</dbReference>
<evidence type="ECO:0000256" key="1">
    <source>
        <dbReference type="ARBA" id="ARBA00008007"/>
    </source>
</evidence>
<reference evidence="2 3" key="1">
    <citation type="submission" date="2023-10" db="EMBL/GenBank/DDBJ databases">
        <title>Bacteria for the degradation of biodegradable plastic PBAT(Polybutylene adipate terephthalate).</title>
        <authorList>
            <person name="Weon H.-Y."/>
            <person name="Yeon J."/>
        </authorList>
    </citation>
    <scope>NUCLEOTIDE SEQUENCE [LARGE SCALE GENOMIC DNA]</scope>
    <source>
        <strain evidence="2 3">SBD 7-3</strain>
    </source>
</reference>
<dbReference type="EMBL" id="CP136336">
    <property type="protein sequence ID" value="WOB07413.1"/>
    <property type="molecule type" value="Genomic_DNA"/>
</dbReference>
<accession>A0ABZ0CQZ5</accession>
<proteinExistence type="inferred from homology"/>
<dbReference type="RefSeq" id="WP_316700081.1">
    <property type="nucleotide sequence ID" value="NZ_CP136336.1"/>
</dbReference>
<dbReference type="SUPFAM" id="SSF53271">
    <property type="entry name" value="PRTase-like"/>
    <property type="match status" value="1"/>
</dbReference>
<evidence type="ECO:0000313" key="3">
    <source>
        <dbReference type="Proteomes" id="UP001303946"/>
    </source>
</evidence>
<sequence>MLFSRLLQPLPGLCAVCRGWGDGALCTKCHTRYASVVPRCERCALQVPAGVALCGQCLAHPPAFDAACTGLDYAYPWSTLIARFKFRETLELSDALVAPLRTALQRSAAPMPDLLLPVPLSRERLRERGYNQAWEATRRLARHLAIRCEARLLLRVKDSPHQLDLPPDQRAANVHGVFAVEPLRRTDLQGLHVAVIDDVMTTGATCAELARVLKQAGAKRVSAWALARTPRDAS</sequence>
<comment type="similarity">
    <text evidence="1">Belongs to the ComF/GntX family.</text>
</comment>
<dbReference type="InterPro" id="IPR029057">
    <property type="entry name" value="PRTase-like"/>
</dbReference>
<organism evidence="2 3">
    <name type="scientific">Piscinibacter gummiphilus</name>
    <dbReference type="NCBI Taxonomy" id="946333"/>
    <lineage>
        <taxon>Bacteria</taxon>
        <taxon>Pseudomonadati</taxon>
        <taxon>Pseudomonadota</taxon>
        <taxon>Betaproteobacteria</taxon>
        <taxon>Burkholderiales</taxon>
        <taxon>Sphaerotilaceae</taxon>
        <taxon>Piscinibacter</taxon>
    </lineage>
</organism>
<evidence type="ECO:0000313" key="2">
    <source>
        <dbReference type="EMBL" id="WOB07413.1"/>
    </source>
</evidence>
<dbReference type="Proteomes" id="UP001303946">
    <property type="component" value="Chromosome"/>
</dbReference>
<dbReference type="InterPro" id="IPR000836">
    <property type="entry name" value="PRTase_dom"/>
</dbReference>
<dbReference type="InterPro" id="IPR051910">
    <property type="entry name" value="ComF/GntX_DNA_util-trans"/>
</dbReference>
<gene>
    <name evidence="2" type="ORF">RXV79_21170</name>
</gene>
<name>A0ABZ0CQZ5_9BURK</name>
<dbReference type="CDD" id="cd06223">
    <property type="entry name" value="PRTases_typeI"/>
    <property type="match status" value="1"/>
</dbReference>
<protein>
    <submittedName>
        <fullName evidence="2">ComF family protein</fullName>
    </submittedName>
</protein>